<feature type="transmembrane region" description="Helical" evidence="6">
    <location>
        <begin position="249"/>
        <end position="266"/>
    </location>
</feature>
<reference evidence="7" key="1">
    <citation type="submission" date="2019-03" db="EMBL/GenBank/DDBJ databases">
        <title>Single cell metagenomics reveals metabolic interactions within the superorganism composed of flagellate Streblomastix strix and complex community of Bacteroidetes bacteria on its surface.</title>
        <authorList>
            <person name="Treitli S.C."/>
            <person name="Kolisko M."/>
            <person name="Husnik F."/>
            <person name="Keeling P."/>
            <person name="Hampl V."/>
        </authorList>
    </citation>
    <scope>NUCLEOTIDE SEQUENCE</scope>
    <source>
        <strain evidence="7">STM</strain>
    </source>
</reference>
<dbReference type="PANTHER" id="PTHR39087:SF2">
    <property type="entry name" value="UPF0104 MEMBRANE PROTEIN MJ1595"/>
    <property type="match status" value="1"/>
</dbReference>
<evidence type="ECO:0000256" key="3">
    <source>
        <dbReference type="ARBA" id="ARBA00022692"/>
    </source>
</evidence>
<keyword evidence="4 6" id="KW-1133">Transmembrane helix</keyword>
<evidence type="ECO:0008006" key="8">
    <source>
        <dbReference type="Google" id="ProtNLM"/>
    </source>
</evidence>
<evidence type="ECO:0000256" key="2">
    <source>
        <dbReference type="ARBA" id="ARBA00022475"/>
    </source>
</evidence>
<feature type="transmembrane region" description="Helical" evidence="6">
    <location>
        <begin position="278"/>
        <end position="300"/>
    </location>
</feature>
<keyword evidence="3 6" id="KW-0812">Transmembrane</keyword>
<evidence type="ECO:0000256" key="5">
    <source>
        <dbReference type="ARBA" id="ARBA00023136"/>
    </source>
</evidence>
<proteinExistence type="predicted"/>
<keyword evidence="5 6" id="KW-0472">Membrane</keyword>
<sequence>MNKPVKKVLKSILPIALGGGILFWVYRDFDFTKVGTVLCREMNWGWMFLSLMFGIFSHVIRGWRWKQTLEPMGAFPKTNNCVNAIFVSYAANLVIPRLGEISRCGVLAQYEKISFSKSLGTVVTERLIDALCIAVITVITLGLQLKVFNRFFEETGIDMSAMADRFTSAYVYVIFGCIVAAIVFLYYLLRRLPVFRRMRRIMFNVWEGIMSLKKVKNLPLFIGYTLCIWFCYFMHFYLTFFCFPFTEHLSVWAALVIFIGGTFSVIAPTPAGAGPWHFVVISMMSLYGISVTNAGIFALVVHGIQTFLIVLLGIYGMILLPFTNKIKKQ</sequence>
<comment type="subcellular location">
    <subcellularLocation>
        <location evidence="1">Cell membrane</location>
        <topology evidence="1">Multi-pass membrane protein</topology>
    </subcellularLocation>
</comment>
<accession>A0A5J4ST74</accession>
<evidence type="ECO:0000313" key="7">
    <source>
        <dbReference type="EMBL" id="KAA6349366.1"/>
    </source>
</evidence>
<dbReference type="GO" id="GO:0005886">
    <property type="term" value="C:plasma membrane"/>
    <property type="evidence" value="ECO:0007669"/>
    <property type="project" value="UniProtKB-SubCell"/>
</dbReference>
<name>A0A5J4ST74_9ZZZZ</name>
<evidence type="ECO:0000256" key="6">
    <source>
        <dbReference type="SAM" id="Phobius"/>
    </source>
</evidence>
<feature type="transmembrane region" description="Helical" evidence="6">
    <location>
        <begin position="46"/>
        <end position="63"/>
    </location>
</feature>
<dbReference type="InterPro" id="IPR022791">
    <property type="entry name" value="L-PG_synthase/AglD"/>
</dbReference>
<evidence type="ECO:0000256" key="1">
    <source>
        <dbReference type="ARBA" id="ARBA00004651"/>
    </source>
</evidence>
<dbReference type="AlphaFoldDB" id="A0A5J4ST74"/>
<dbReference type="EMBL" id="SNRY01000048">
    <property type="protein sequence ID" value="KAA6349366.1"/>
    <property type="molecule type" value="Genomic_DNA"/>
</dbReference>
<feature type="transmembrane region" description="Helical" evidence="6">
    <location>
        <begin position="127"/>
        <end position="149"/>
    </location>
</feature>
<dbReference type="NCBIfam" id="TIGR00374">
    <property type="entry name" value="flippase-like domain"/>
    <property type="match status" value="1"/>
</dbReference>
<dbReference type="Pfam" id="PF03706">
    <property type="entry name" value="LPG_synthase_TM"/>
    <property type="match status" value="1"/>
</dbReference>
<gene>
    <name evidence="7" type="ORF">EZS27_003194</name>
</gene>
<dbReference type="PANTHER" id="PTHR39087">
    <property type="entry name" value="UPF0104 MEMBRANE PROTEIN MJ1595"/>
    <property type="match status" value="1"/>
</dbReference>
<feature type="transmembrane region" description="Helical" evidence="6">
    <location>
        <begin position="7"/>
        <end position="26"/>
    </location>
</feature>
<feature type="transmembrane region" description="Helical" evidence="6">
    <location>
        <begin position="306"/>
        <end position="323"/>
    </location>
</feature>
<comment type="caution">
    <text evidence="7">The sequence shown here is derived from an EMBL/GenBank/DDBJ whole genome shotgun (WGS) entry which is preliminary data.</text>
</comment>
<feature type="transmembrane region" description="Helical" evidence="6">
    <location>
        <begin position="169"/>
        <end position="189"/>
    </location>
</feature>
<evidence type="ECO:0000256" key="4">
    <source>
        <dbReference type="ARBA" id="ARBA00022989"/>
    </source>
</evidence>
<keyword evidence="2" id="KW-1003">Cell membrane</keyword>
<protein>
    <recommendedName>
        <fullName evidence="8">Dolichol-P-glucose synthetase</fullName>
    </recommendedName>
</protein>
<organism evidence="7">
    <name type="scientific">termite gut metagenome</name>
    <dbReference type="NCBI Taxonomy" id="433724"/>
    <lineage>
        <taxon>unclassified sequences</taxon>
        <taxon>metagenomes</taxon>
        <taxon>organismal metagenomes</taxon>
    </lineage>
</organism>
<feature type="transmembrane region" description="Helical" evidence="6">
    <location>
        <begin position="218"/>
        <end position="237"/>
    </location>
</feature>